<dbReference type="InterPro" id="IPR002110">
    <property type="entry name" value="Ankyrin_rpt"/>
</dbReference>
<evidence type="ECO:0000256" key="4">
    <source>
        <dbReference type="SAM" id="MobiDB-lite"/>
    </source>
</evidence>
<dbReference type="PANTHER" id="PTHR24198:SF165">
    <property type="entry name" value="ANKYRIN REPEAT-CONTAINING PROTEIN-RELATED"/>
    <property type="match status" value="1"/>
</dbReference>
<dbReference type="GeneID" id="64575145"/>
<dbReference type="AlphaFoldDB" id="A0A871RMN7"/>
<dbReference type="Pfam" id="PF12796">
    <property type="entry name" value="Ank_2"/>
    <property type="match status" value="1"/>
</dbReference>
<feature type="compositionally biased region" description="Basic and acidic residues" evidence="4">
    <location>
        <begin position="249"/>
        <end position="258"/>
    </location>
</feature>
<dbReference type="OrthoDB" id="823504at2759"/>
<feature type="compositionally biased region" description="Basic and acidic residues" evidence="4">
    <location>
        <begin position="459"/>
        <end position="468"/>
    </location>
</feature>
<accession>A0A871RMN7</accession>
<feature type="region of interest" description="Disordered" evidence="4">
    <location>
        <begin position="73"/>
        <end position="99"/>
    </location>
</feature>
<feature type="compositionally biased region" description="Polar residues" evidence="4">
    <location>
        <begin position="365"/>
        <end position="406"/>
    </location>
</feature>
<feature type="compositionally biased region" description="Polar residues" evidence="4">
    <location>
        <begin position="448"/>
        <end position="458"/>
    </location>
</feature>
<dbReference type="InterPro" id="IPR036770">
    <property type="entry name" value="Ankyrin_rpt-contain_sf"/>
</dbReference>
<dbReference type="RefSeq" id="XP_041139523.1">
    <property type="nucleotide sequence ID" value="XM_041281732.1"/>
</dbReference>
<dbReference type="Proteomes" id="UP000663131">
    <property type="component" value="Chromosome 9"/>
</dbReference>
<feature type="region of interest" description="Disordered" evidence="4">
    <location>
        <begin position="365"/>
        <end position="500"/>
    </location>
</feature>
<dbReference type="Pfam" id="PF00023">
    <property type="entry name" value="Ank"/>
    <property type="match status" value="1"/>
</dbReference>
<feature type="repeat" description="ANK" evidence="3">
    <location>
        <begin position="185"/>
        <end position="217"/>
    </location>
</feature>
<evidence type="ECO:0000313" key="5">
    <source>
        <dbReference type="EMBL" id="QOU23030.1"/>
    </source>
</evidence>
<dbReference type="SMART" id="SM00248">
    <property type="entry name" value="ANK"/>
    <property type="match status" value="4"/>
</dbReference>
<name>A0A871RMN7_DEKBR</name>
<feature type="compositionally biased region" description="Low complexity" evidence="4">
    <location>
        <begin position="433"/>
        <end position="442"/>
    </location>
</feature>
<organism evidence="5 6">
    <name type="scientific">Dekkera bruxellensis</name>
    <name type="common">Brettanomyces custersii</name>
    <dbReference type="NCBI Taxonomy" id="5007"/>
    <lineage>
        <taxon>Eukaryota</taxon>
        <taxon>Fungi</taxon>
        <taxon>Dikarya</taxon>
        <taxon>Ascomycota</taxon>
        <taxon>Saccharomycotina</taxon>
        <taxon>Pichiomycetes</taxon>
        <taxon>Pichiales</taxon>
        <taxon>Pichiaceae</taxon>
        <taxon>Brettanomyces</taxon>
    </lineage>
</organism>
<feature type="compositionally biased region" description="Polar residues" evidence="4">
    <location>
        <begin position="259"/>
        <end position="268"/>
    </location>
</feature>
<feature type="region of interest" description="Disordered" evidence="4">
    <location>
        <begin position="249"/>
        <end position="271"/>
    </location>
</feature>
<evidence type="ECO:0000256" key="2">
    <source>
        <dbReference type="ARBA" id="ARBA00023043"/>
    </source>
</evidence>
<reference evidence="5" key="2">
    <citation type="journal article" name="BMC Genomics">
        <title>New genome assemblies reveal patterns of domestication and adaptation across Brettanomyces (Dekkera) species.</title>
        <authorList>
            <person name="Roach M.J."/>
            <person name="Borneman A.R."/>
        </authorList>
    </citation>
    <scope>NUCLEOTIDE SEQUENCE</scope>
    <source>
        <strain evidence="5">UCD 2041</strain>
    </source>
</reference>
<dbReference type="SUPFAM" id="SSF48403">
    <property type="entry name" value="Ankyrin repeat"/>
    <property type="match status" value="1"/>
</dbReference>
<feature type="compositionally biased region" description="Polar residues" evidence="4">
    <location>
        <begin position="75"/>
        <end position="84"/>
    </location>
</feature>
<sequence length="523" mass="57714">MSDPAIRLRKAIINGNYFIVTRLLKRYPDLLDNIDPKNGWTNLHYAAFHDRYEIAEVILGQLLVRVDSTKEEASSSHNSVTPVQGSRKRGSSYGSSGSTFPNDYTQITSEDEIKLDFKKNTVLHAACSGNSRHTLHLLLEYFSVCIDQRGDHGYTPSHICCLKNYPECLKILLQNGSYPDIVDDDGNTPLHLALQYGFLLCAQSLVSAKASDTMVNNEGWSALDVVYDYETKEKYLALKKQIPKNAVEQEFKSQDHQPHTSNSSTSGLRPSIDAIPTFRHRKYSISSSLSSDFEDDNFESSPASAWKLNSKGSAEALGLTTLRNSSGISFRSEGTGHSSDGYYGYVNRRAPPPVSVSELTSIRRSPISTQSEIPSPLGVTSTITSPAKTSSMSGRNFRSYSLNDDNSPTRHSRVSLDDGTQTTTKLTPRYSRRLSSASSKRSLLLHKQLNSATSMSEFETSKSADIKPSRAGTPNLDAKSGNYTTANSEESVPSSVSNTVDKNRRSRILNVPIASLRSRHLTK</sequence>
<evidence type="ECO:0000313" key="6">
    <source>
        <dbReference type="Proteomes" id="UP000663131"/>
    </source>
</evidence>
<keyword evidence="2 3" id="KW-0040">ANK repeat</keyword>
<feature type="repeat" description="ANK" evidence="3">
    <location>
        <begin position="152"/>
        <end position="184"/>
    </location>
</feature>
<dbReference type="Gene3D" id="1.25.40.20">
    <property type="entry name" value="Ankyrin repeat-containing domain"/>
    <property type="match status" value="2"/>
</dbReference>
<dbReference type="PROSITE" id="PS50088">
    <property type="entry name" value="ANK_REPEAT"/>
    <property type="match status" value="2"/>
</dbReference>
<evidence type="ECO:0000256" key="3">
    <source>
        <dbReference type="PROSITE-ProRule" id="PRU00023"/>
    </source>
</evidence>
<evidence type="ECO:0000256" key="1">
    <source>
        <dbReference type="ARBA" id="ARBA00022737"/>
    </source>
</evidence>
<reference evidence="5" key="1">
    <citation type="submission" date="2020-10" db="EMBL/GenBank/DDBJ databases">
        <authorList>
            <person name="Palmer J.M."/>
        </authorList>
    </citation>
    <scope>NUCLEOTIDE SEQUENCE</scope>
    <source>
        <strain evidence="5">UCD 2041</strain>
    </source>
</reference>
<evidence type="ECO:0008006" key="7">
    <source>
        <dbReference type="Google" id="ProtNLM"/>
    </source>
</evidence>
<dbReference type="EMBL" id="CP063137">
    <property type="protein sequence ID" value="QOU23030.1"/>
    <property type="molecule type" value="Genomic_DNA"/>
</dbReference>
<dbReference type="PANTHER" id="PTHR24198">
    <property type="entry name" value="ANKYRIN REPEAT AND PROTEIN KINASE DOMAIN-CONTAINING PROTEIN"/>
    <property type="match status" value="1"/>
</dbReference>
<proteinExistence type="predicted"/>
<dbReference type="KEGG" id="bbrx:BRETT_003221"/>
<gene>
    <name evidence="5" type="ORF">BRETT_003221</name>
</gene>
<protein>
    <recommendedName>
        <fullName evidence="7">Target of rapamycin complex 2 subunit AVO2</fullName>
    </recommendedName>
</protein>
<feature type="compositionally biased region" description="Low complexity" evidence="4">
    <location>
        <begin position="487"/>
        <end position="498"/>
    </location>
</feature>
<keyword evidence="1" id="KW-0677">Repeat</keyword>